<organism evidence="2 3">
    <name type="scientific">Allacma fusca</name>
    <dbReference type="NCBI Taxonomy" id="39272"/>
    <lineage>
        <taxon>Eukaryota</taxon>
        <taxon>Metazoa</taxon>
        <taxon>Ecdysozoa</taxon>
        <taxon>Arthropoda</taxon>
        <taxon>Hexapoda</taxon>
        <taxon>Collembola</taxon>
        <taxon>Symphypleona</taxon>
        <taxon>Sminthuridae</taxon>
        <taxon>Allacma</taxon>
    </lineage>
</organism>
<dbReference type="PROSITE" id="PS51367">
    <property type="entry name" value="THAUMATIN_2"/>
    <property type="match status" value="1"/>
</dbReference>
<evidence type="ECO:0000313" key="3">
    <source>
        <dbReference type="Proteomes" id="UP000708208"/>
    </source>
</evidence>
<name>A0A8J2KGC5_9HEXA</name>
<evidence type="ECO:0000256" key="1">
    <source>
        <dbReference type="SAM" id="SignalP"/>
    </source>
</evidence>
<accession>A0A8J2KGC5</accession>
<dbReference type="SMART" id="SM00205">
    <property type="entry name" value="THN"/>
    <property type="match status" value="1"/>
</dbReference>
<dbReference type="PANTHER" id="PTHR31013:SF12">
    <property type="entry name" value="PATHOGENESIS-RELATED PROTEIN 5-LIKE"/>
    <property type="match status" value="1"/>
</dbReference>
<proteinExistence type="predicted"/>
<evidence type="ECO:0008006" key="4">
    <source>
        <dbReference type="Google" id="ProtNLM"/>
    </source>
</evidence>
<dbReference type="OrthoDB" id="430315at2759"/>
<sequence length="227" mass="24611">MFKLVAVLAILAVANGHQIKIYNNCPFTVWIGLLNNPNKELPANGGFQLNQYNGRDLTVPLEWAGRLWARTNCDGNGHCETGDCGNRIECRGNGGAPPVSLAEITFDGWGGIDYYDVSLVDGYNLPVSMQPSGGTRPGDGSKYSCAWAGCNKDLNAICPPELSVKNGAGWTIACLSACMKFNTDAYCCRGAHDRPETCRSSDWPVNYPAIFKQACPEAYSYAYDDTT</sequence>
<protein>
    <recommendedName>
        <fullName evidence="4">Thaumatin-like protein</fullName>
    </recommendedName>
</protein>
<dbReference type="Pfam" id="PF00314">
    <property type="entry name" value="Thaumatin"/>
    <property type="match status" value="1"/>
</dbReference>
<reference evidence="2" key="1">
    <citation type="submission" date="2021-06" db="EMBL/GenBank/DDBJ databases">
        <authorList>
            <person name="Hodson N. C."/>
            <person name="Mongue J. A."/>
            <person name="Jaron S. K."/>
        </authorList>
    </citation>
    <scope>NUCLEOTIDE SEQUENCE</scope>
</reference>
<dbReference type="CDD" id="cd09218">
    <property type="entry name" value="TLP-PA"/>
    <property type="match status" value="1"/>
</dbReference>
<gene>
    <name evidence="2" type="ORF">AFUS01_LOCUS24174</name>
</gene>
<dbReference type="EMBL" id="CAJVCH010298680">
    <property type="protein sequence ID" value="CAG7785556.1"/>
    <property type="molecule type" value="Genomic_DNA"/>
</dbReference>
<keyword evidence="3" id="KW-1185">Reference proteome</keyword>
<feature type="chain" id="PRO_5035308776" description="Thaumatin-like protein" evidence="1">
    <location>
        <begin position="17"/>
        <end position="227"/>
    </location>
</feature>
<evidence type="ECO:0000313" key="2">
    <source>
        <dbReference type="EMBL" id="CAG7785556.1"/>
    </source>
</evidence>
<feature type="signal peptide" evidence="1">
    <location>
        <begin position="1"/>
        <end position="16"/>
    </location>
</feature>
<feature type="non-terminal residue" evidence="2">
    <location>
        <position position="1"/>
    </location>
</feature>
<dbReference type="Proteomes" id="UP000708208">
    <property type="component" value="Unassembled WGS sequence"/>
</dbReference>
<comment type="caution">
    <text evidence="2">The sequence shown here is derived from an EMBL/GenBank/DDBJ whole genome shotgun (WGS) entry which is preliminary data.</text>
</comment>
<dbReference type="FunFam" id="2.60.110.10:FF:000004">
    <property type="entry name" value="THAUMATIN-LIKE PROTEIN 1"/>
    <property type="match status" value="1"/>
</dbReference>
<dbReference type="PIRSF" id="PIRSF002703">
    <property type="entry name" value="Thaumatin"/>
    <property type="match status" value="1"/>
</dbReference>
<dbReference type="AlphaFoldDB" id="A0A8J2KGC5"/>
<dbReference type="InterPro" id="IPR001938">
    <property type="entry name" value="Thaumatin"/>
</dbReference>
<dbReference type="PANTHER" id="PTHR31013">
    <property type="entry name" value="THAUMATIN FAMILY PROTEIN-RELATED"/>
    <property type="match status" value="1"/>
</dbReference>
<keyword evidence="1" id="KW-0732">Signal</keyword>